<evidence type="ECO:0000259" key="2">
    <source>
        <dbReference type="Pfam" id="PF13464"/>
    </source>
</evidence>
<sequence>MSEPQRTVGSTVSSAREAVGMTIAQVAAATRIRATLIADIESDDFRHCGGDVYARGHLKSIATAMGIDPAALTGAFDRQRGLAPPPFVSVRPVEQPTRLMEEGPEYGLSSLAGVLGVSVRRGRSGPNWTAAMGLALAVIIGVGVVSYLSQRPSVPAAAAPSSSSSTPAEPAPLTSPATEPGATDSPQPATSGPGDIVAAADGVTVRLTVTGRASWVRVTAGATGTTLFEGTLRLGEEKSFTDRTNVALVLGNAGAVTLNVNGRDLGAPGTSGQVLKVSFGPGDQTGSVA</sequence>
<dbReference type="CDD" id="cd00093">
    <property type="entry name" value="HTH_XRE"/>
    <property type="match status" value="1"/>
</dbReference>
<dbReference type="PANTHER" id="PTHR34475:SF1">
    <property type="entry name" value="CYTOSKELETON PROTEIN RODZ"/>
    <property type="match status" value="1"/>
</dbReference>
<dbReference type="InterPro" id="IPR010982">
    <property type="entry name" value="Lambda_DNA-bd_dom_sf"/>
</dbReference>
<gene>
    <name evidence="3" type="ORF">UFOPK3268_00365</name>
    <name evidence="4" type="ORF">UFOPK4150_01004</name>
</gene>
<dbReference type="EMBL" id="CAFBIZ010000029">
    <property type="protein sequence ID" value="CAB4847144.1"/>
    <property type="molecule type" value="Genomic_DNA"/>
</dbReference>
<dbReference type="Gene3D" id="1.10.260.40">
    <property type="entry name" value="lambda repressor-like DNA-binding domains"/>
    <property type="match status" value="1"/>
</dbReference>
<accession>A0A6J7BQA4</accession>
<protein>
    <submittedName>
        <fullName evidence="3">Unannotated protein</fullName>
    </submittedName>
</protein>
<evidence type="ECO:0000313" key="3">
    <source>
        <dbReference type="EMBL" id="CAB4847144.1"/>
    </source>
</evidence>
<dbReference type="EMBL" id="CAFBPU010000017">
    <property type="protein sequence ID" value="CAB5031362.1"/>
    <property type="molecule type" value="Genomic_DNA"/>
</dbReference>
<feature type="domain" description="Cytoskeleton protein RodZ-like C-terminal" evidence="2">
    <location>
        <begin position="207"/>
        <end position="277"/>
    </location>
</feature>
<feature type="region of interest" description="Disordered" evidence="1">
    <location>
        <begin position="155"/>
        <end position="196"/>
    </location>
</feature>
<dbReference type="InterPro" id="IPR050400">
    <property type="entry name" value="Bact_Cytoskel_RodZ"/>
</dbReference>
<dbReference type="InterPro" id="IPR001387">
    <property type="entry name" value="Cro/C1-type_HTH"/>
</dbReference>
<evidence type="ECO:0000256" key="1">
    <source>
        <dbReference type="SAM" id="MobiDB-lite"/>
    </source>
</evidence>
<proteinExistence type="predicted"/>
<name>A0A6J7BQA4_9ZZZZ</name>
<organism evidence="3">
    <name type="scientific">freshwater metagenome</name>
    <dbReference type="NCBI Taxonomy" id="449393"/>
    <lineage>
        <taxon>unclassified sequences</taxon>
        <taxon>metagenomes</taxon>
        <taxon>ecological metagenomes</taxon>
    </lineage>
</organism>
<dbReference type="Pfam" id="PF13464">
    <property type="entry name" value="RodZ_C"/>
    <property type="match status" value="1"/>
</dbReference>
<reference evidence="3" key="1">
    <citation type="submission" date="2020-05" db="EMBL/GenBank/DDBJ databases">
        <authorList>
            <person name="Chiriac C."/>
            <person name="Salcher M."/>
            <person name="Ghai R."/>
            <person name="Kavagutti S V."/>
        </authorList>
    </citation>
    <scope>NUCLEOTIDE SEQUENCE</scope>
</reference>
<dbReference type="GO" id="GO:0003677">
    <property type="term" value="F:DNA binding"/>
    <property type="evidence" value="ECO:0007669"/>
    <property type="project" value="InterPro"/>
</dbReference>
<dbReference type="Pfam" id="PF13413">
    <property type="entry name" value="HTH_25"/>
    <property type="match status" value="1"/>
</dbReference>
<dbReference type="SUPFAM" id="SSF47413">
    <property type="entry name" value="lambda repressor-like DNA-binding domains"/>
    <property type="match status" value="1"/>
</dbReference>
<dbReference type="AlphaFoldDB" id="A0A6J7BQA4"/>
<feature type="compositionally biased region" description="Low complexity" evidence="1">
    <location>
        <begin position="155"/>
        <end position="178"/>
    </location>
</feature>
<dbReference type="PANTHER" id="PTHR34475">
    <property type="match status" value="1"/>
</dbReference>
<dbReference type="InterPro" id="IPR025194">
    <property type="entry name" value="RodZ-like_C"/>
</dbReference>
<evidence type="ECO:0000313" key="4">
    <source>
        <dbReference type="EMBL" id="CAB5031362.1"/>
    </source>
</evidence>